<proteinExistence type="predicted"/>
<gene>
    <name evidence="1" type="ORF">GCM10007423_28110</name>
</gene>
<sequence length="167" mass="19492">MHVGSNLLRPYSYFHNPASGTYHFDTDHDVDFTVYFVLDASWFPLFPELSDEIYTFGFWSSCTGRRDPRVMDTLAKIIKDHFELYRDSILTFVCDDDDKKQMSRRRKFNGWYLLQRDSGVIKLDEDVMFEGKAKHTSILMHIDNCCFSVVSEAYLSADPDVTSKILD</sequence>
<dbReference type="EMBL" id="BMIA01000002">
    <property type="protein sequence ID" value="GGH36036.1"/>
    <property type="molecule type" value="Genomic_DNA"/>
</dbReference>
<evidence type="ECO:0000313" key="1">
    <source>
        <dbReference type="EMBL" id="GGH36036.1"/>
    </source>
</evidence>
<evidence type="ECO:0000313" key="2">
    <source>
        <dbReference type="Proteomes" id="UP000600214"/>
    </source>
</evidence>
<dbReference type="RefSeq" id="WP_188933085.1">
    <property type="nucleotide sequence ID" value="NZ_BMIA01000002.1"/>
</dbReference>
<keyword evidence="2" id="KW-1185">Reference proteome</keyword>
<accession>A0ABQ1YT38</accession>
<reference evidence="2" key="1">
    <citation type="journal article" date="2019" name="Int. J. Syst. Evol. Microbiol.">
        <title>The Global Catalogue of Microorganisms (GCM) 10K type strain sequencing project: providing services to taxonomists for standard genome sequencing and annotation.</title>
        <authorList>
            <consortium name="The Broad Institute Genomics Platform"/>
            <consortium name="The Broad Institute Genome Sequencing Center for Infectious Disease"/>
            <person name="Wu L."/>
            <person name="Ma J."/>
        </authorList>
    </citation>
    <scope>NUCLEOTIDE SEQUENCE [LARGE SCALE GENOMIC DNA]</scope>
    <source>
        <strain evidence="2">CGMCC 1.15288</strain>
    </source>
</reference>
<organism evidence="1 2">
    <name type="scientific">Dyadobacter endophyticus</name>
    <dbReference type="NCBI Taxonomy" id="1749036"/>
    <lineage>
        <taxon>Bacteria</taxon>
        <taxon>Pseudomonadati</taxon>
        <taxon>Bacteroidota</taxon>
        <taxon>Cytophagia</taxon>
        <taxon>Cytophagales</taxon>
        <taxon>Spirosomataceae</taxon>
        <taxon>Dyadobacter</taxon>
    </lineage>
</organism>
<dbReference type="Pfam" id="PF19666">
    <property type="entry name" value="DUF6169"/>
    <property type="match status" value="1"/>
</dbReference>
<dbReference type="InterPro" id="IPR046167">
    <property type="entry name" value="DUF6169"/>
</dbReference>
<evidence type="ECO:0008006" key="3">
    <source>
        <dbReference type="Google" id="ProtNLM"/>
    </source>
</evidence>
<protein>
    <recommendedName>
        <fullName evidence="3">Immunity protein 42</fullName>
    </recommendedName>
</protein>
<name>A0ABQ1YT38_9BACT</name>
<comment type="caution">
    <text evidence="1">The sequence shown here is derived from an EMBL/GenBank/DDBJ whole genome shotgun (WGS) entry which is preliminary data.</text>
</comment>
<dbReference type="Proteomes" id="UP000600214">
    <property type="component" value="Unassembled WGS sequence"/>
</dbReference>